<dbReference type="PROSITE" id="PS01124">
    <property type="entry name" value="HTH_ARAC_FAMILY_2"/>
    <property type="match status" value="1"/>
</dbReference>
<dbReference type="InterPro" id="IPR009057">
    <property type="entry name" value="Homeodomain-like_sf"/>
</dbReference>
<reference evidence="5 6" key="1">
    <citation type="submission" date="2016-10" db="EMBL/GenBank/DDBJ databases">
        <authorList>
            <person name="de Groot N.N."/>
        </authorList>
    </citation>
    <scope>NUCLEOTIDE SEQUENCE [LARGE SCALE GENOMIC DNA]</scope>
    <source>
        <strain evidence="5 6">DSM 15345</strain>
    </source>
</reference>
<dbReference type="GO" id="GO:0003700">
    <property type="term" value="F:DNA-binding transcription factor activity"/>
    <property type="evidence" value="ECO:0007669"/>
    <property type="project" value="InterPro"/>
</dbReference>
<dbReference type="Pfam" id="PF12852">
    <property type="entry name" value="Cupin_6"/>
    <property type="match status" value="1"/>
</dbReference>
<evidence type="ECO:0000259" key="4">
    <source>
        <dbReference type="PROSITE" id="PS01124"/>
    </source>
</evidence>
<keyword evidence="6" id="KW-1185">Reference proteome</keyword>
<sequence length="246" mass="26346">MERIDRLTTLMTRFKLSVRPAPPEEATLAATADADGAPDMVLFRAAAPFGAAPAARVLFSASVDWGGPANPLMAALPPTVAFDVSEDAESAGLIRLMGSEMTARRCGAPSVVSRLGEVLIVRMLRAQIEAGAAQPGLLAGLADPRLSRAIVAIHDRPGRAWRNEDLAREAGLSLSRFSETFLAAVGEPPAGYLRRWRLTLARQDMLAGDRVEAVARRYGFASPEGFARAFRKRFGANPVTLRPRAA</sequence>
<dbReference type="InterPro" id="IPR018060">
    <property type="entry name" value="HTH_AraC"/>
</dbReference>
<dbReference type="Proteomes" id="UP000198703">
    <property type="component" value="Unassembled WGS sequence"/>
</dbReference>
<dbReference type="OrthoDB" id="9783876at2"/>
<evidence type="ECO:0000256" key="1">
    <source>
        <dbReference type="ARBA" id="ARBA00023015"/>
    </source>
</evidence>
<dbReference type="InterPro" id="IPR018062">
    <property type="entry name" value="HTH_AraC-typ_CS"/>
</dbReference>
<keyword evidence="2" id="KW-0238">DNA-binding</keyword>
<dbReference type="InterPro" id="IPR050204">
    <property type="entry name" value="AraC_XylS_family_regulators"/>
</dbReference>
<dbReference type="SMART" id="SM00342">
    <property type="entry name" value="HTH_ARAC"/>
    <property type="match status" value="1"/>
</dbReference>
<dbReference type="PROSITE" id="PS00041">
    <property type="entry name" value="HTH_ARAC_FAMILY_1"/>
    <property type="match status" value="1"/>
</dbReference>
<proteinExistence type="predicted"/>
<keyword evidence="1" id="KW-0805">Transcription regulation</keyword>
<accession>A0A1H4EJE3</accession>
<dbReference type="InterPro" id="IPR032783">
    <property type="entry name" value="AraC_lig"/>
</dbReference>
<dbReference type="PANTHER" id="PTHR46796">
    <property type="entry name" value="HTH-TYPE TRANSCRIPTIONAL ACTIVATOR RHAS-RELATED"/>
    <property type="match status" value="1"/>
</dbReference>
<dbReference type="STRING" id="89524.SAMN05444370_11424"/>
<dbReference type="SUPFAM" id="SSF46689">
    <property type="entry name" value="Homeodomain-like"/>
    <property type="match status" value="2"/>
</dbReference>
<dbReference type="GO" id="GO:0043565">
    <property type="term" value="F:sequence-specific DNA binding"/>
    <property type="evidence" value="ECO:0007669"/>
    <property type="project" value="InterPro"/>
</dbReference>
<dbReference type="EMBL" id="FNQM01000014">
    <property type="protein sequence ID" value="SEA84710.1"/>
    <property type="molecule type" value="Genomic_DNA"/>
</dbReference>
<evidence type="ECO:0000256" key="3">
    <source>
        <dbReference type="ARBA" id="ARBA00023163"/>
    </source>
</evidence>
<dbReference type="Pfam" id="PF12833">
    <property type="entry name" value="HTH_18"/>
    <property type="match status" value="1"/>
</dbReference>
<dbReference type="AlphaFoldDB" id="A0A1H4EJE3"/>
<organism evidence="5 6">
    <name type="scientific">Rubrimonas cliftonensis</name>
    <dbReference type="NCBI Taxonomy" id="89524"/>
    <lineage>
        <taxon>Bacteria</taxon>
        <taxon>Pseudomonadati</taxon>
        <taxon>Pseudomonadota</taxon>
        <taxon>Alphaproteobacteria</taxon>
        <taxon>Rhodobacterales</taxon>
        <taxon>Paracoccaceae</taxon>
        <taxon>Rubrimonas</taxon>
    </lineage>
</organism>
<dbReference type="RefSeq" id="WP_093255284.1">
    <property type="nucleotide sequence ID" value="NZ_FNQM01000014.1"/>
</dbReference>
<keyword evidence="3" id="KW-0804">Transcription</keyword>
<name>A0A1H4EJE3_9RHOB</name>
<feature type="domain" description="HTH araC/xylS-type" evidence="4">
    <location>
        <begin position="147"/>
        <end position="244"/>
    </location>
</feature>
<evidence type="ECO:0000313" key="6">
    <source>
        <dbReference type="Proteomes" id="UP000198703"/>
    </source>
</evidence>
<evidence type="ECO:0000313" key="5">
    <source>
        <dbReference type="EMBL" id="SEA84710.1"/>
    </source>
</evidence>
<dbReference type="PANTHER" id="PTHR46796:SF7">
    <property type="entry name" value="ARAC FAMILY TRANSCRIPTIONAL REGULATOR"/>
    <property type="match status" value="1"/>
</dbReference>
<evidence type="ECO:0000256" key="2">
    <source>
        <dbReference type="ARBA" id="ARBA00023125"/>
    </source>
</evidence>
<dbReference type="Gene3D" id="1.10.10.60">
    <property type="entry name" value="Homeodomain-like"/>
    <property type="match status" value="1"/>
</dbReference>
<gene>
    <name evidence="5" type="ORF">SAMN05444370_11424</name>
</gene>
<protein>
    <submittedName>
        <fullName evidence="5">Transcriptional regulator, AraC family</fullName>
    </submittedName>
</protein>